<dbReference type="RefSeq" id="WP_183316992.1">
    <property type="nucleotide sequence ID" value="NZ_JACIEN010000003.1"/>
</dbReference>
<proteinExistence type="predicted"/>
<name>A0A840BZ13_9HYPH</name>
<evidence type="ECO:0000256" key="1">
    <source>
        <dbReference type="SAM" id="Phobius"/>
    </source>
</evidence>
<evidence type="ECO:0000313" key="3">
    <source>
        <dbReference type="Proteomes" id="UP000577362"/>
    </source>
</evidence>
<keyword evidence="1" id="KW-1133">Transmembrane helix</keyword>
<dbReference type="AlphaFoldDB" id="A0A840BZ13"/>
<organism evidence="2 3">
    <name type="scientific">Chelatococcus caeni</name>
    <dbReference type="NCBI Taxonomy" id="1348468"/>
    <lineage>
        <taxon>Bacteria</taxon>
        <taxon>Pseudomonadati</taxon>
        <taxon>Pseudomonadota</taxon>
        <taxon>Alphaproteobacteria</taxon>
        <taxon>Hyphomicrobiales</taxon>
        <taxon>Chelatococcaceae</taxon>
        <taxon>Chelatococcus</taxon>
    </lineage>
</organism>
<dbReference type="EMBL" id="JACIEN010000003">
    <property type="protein sequence ID" value="MBB4017803.1"/>
    <property type="molecule type" value="Genomic_DNA"/>
</dbReference>
<dbReference type="Proteomes" id="UP000577362">
    <property type="component" value="Unassembled WGS sequence"/>
</dbReference>
<reference evidence="2 3" key="1">
    <citation type="submission" date="2020-08" db="EMBL/GenBank/DDBJ databases">
        <title>Genomic Encyclopedia of Type Strains, Phase IV (KMG-IV): sequencing the most valuable type-strain genomes for metagenomic binning, comparative biology and taxonomic classification.</title>
        <authorList>
            <person name="Goeker M."/>
        </authorList>
    </citation>
    <scope>NUCLEOTIDE SEQUENCE [LARGE SCALE GENOMIC DNA]</scope>
    <source>
        <strain evidence="2 3">DSM 103737</strain>
    </source>
</reference>
<feature type="transmembrane region" description="Helical" evidence="1">
    <location>
        <begin position="22"/>
        <end position="44"/>
    </location>
</feature>
<comment type="caution">
    <text evidence="2">The sequence shown here is derived from an EMBL/GenBank/DDBJ whole genome shotgun (WGS) entry which is preliminary data.</text>
</comment>
<gene>
    <name evidence="2" type="ORF">GGR16_002837</name>
</gene>
<evidence type="ECO:0000313" key="2">
    <source>
        <dbReference type="EMBL" id="MBB4017803.1"/>
    </source>
</evidence>
<keyword evidence="1" id="KW-0472">Membrane</keyword>
<sequence length="342" mass="36751">MPTTSSSTSSSEAGDAAPWRRFAATFVGAAVLTVGIVLGAVVVLDPYDTGRGSVDWGVGVSPQGPRTANASRGRDPSFNAAVIGNSHVQLLSPERLSAGTGLSFVSLIVPGTGAREQVAMLDWFVRHHEGTARAVVLGIDEFWCEGDPALPLRHPFPFWLYDADVLSHLKGLLRFDVVERLGERVAFLAGYGERARPDGYWDYAPEYLGMGYDGPDKVKDLSVPRPTMQADPTGRFPAAVLLREVLAGLPPDLVVVLISPPVFIAGLPAAGSEEAANEGRCMAAFAALAAGRPRTAWLDWRSDRPENRDPANFFDKTHYRASLAHEVERAVAQEVSKMTAAE</sequence>
<keyword evidence="3" id="KW-1185">Reference proteome</keyword>
<protein>
    <submittedName>
        <fullName evidence="2">Uncharacterized protein</fullName>
    </submittedName>
</protein>
<accession>A0A840BZ13</accession>
<keyword evidence="1" id="KW-0812">Transmembrane</keyword>